<protein>
    <submittedName>
        <fullName evidence="2">Uncharacterized protein</fullName>
    </submittedName>
</protein>
<evidence type="ECO:0000313" key="3">
    <source>
        <dbReference type="Proteomes" id="UP000215914"/>
    </source>
</evidence>
<sequence length="139" mass="16027">MSPPKGMTKWKTKFFYVKAAAVTIKLQFRNVTGPMETENLSTPKEGQQAWFSQLRVISSKNLDNRQLWILRMMVGGRLDRKARPMLREKNEDGLAVEAPLWRMFCPEFEGKIDIEKCGPDKEDGTKPFLATSRSLLRPH</sequence>
<dbReference type="Proteomes" id="UP000215914">
    <property type="component" value="Unassembled WGS sequence"/>
</dbReference>
<dbReference type="AlphaFoldDB" id="A0A9K3GZ79"/>
<gene>
    <name evidence="2" type="ORF">HanXRQr2_Chr16g0735691</name>
</gene>
<name>A0A9K3GZ79_HELAN</name>
<keyword evidence="3" id="KW-1185">Reference proteome</keyword>
<reference evidence="2" key="1">
    <citation type="journal article" date="2017" name="Nature">
        <title>The sunflower genome provides insights into oil metabolism, flowering and Asterid evolution.</title>
        <authorList>
            <person name="Badouin H."/>
            <person name="Gouzy J."/>
            <person name="Grassa C.J."/>
            <person name="Murat F."/>
            <person name="Staton S.E."/>
            <person name="Cottret L."/>
            <person name="Lelandais-Briere C."/>
            <person name="Owens G.L."/>
            <person name="Carrere S."/>
            <person name="Mayjonade B."/>
            <person name="Legrand L."/>
            <person name="Gill N."/>
            <person name="Kane N.C."/>
            <person name="Bowers J.E."/>
            <person name="Hubner S."/>
            <person name="Bellec A."/>
            <person name="Berard A."/>
            <person name="Berges H."/>
            <person name="Blanchet N."/>
            <person name="Boniface M.C."/>
            <person name="Brunel D."/>
            <person name="Catrice O."/>
            <person name="Chaidir N."/>
            <person name="Claudel C."/>
            <person name="Donnadieu C."/>
            <person name="Faraut T."/>
            <person name="Fievet G."/>
            <person name="Helmstetter N."/>
            <person name="King M."/>
            <person name="Knapp S.J."/>
            <person name="Lai Z."/>
            <person name="Le Paslier M.C."/>
            <person name="Lippi Y."/>
            <person name="Lorenzon L."/>
            <person name="Mandel J.R."/>
            <person name="Marage G."/>
            <person name="Marchand G."/>
            <person name="Marquand E."/>
            <person name="Bret-Mestries E."/>
            <person name="Morien E."/>
            <person name="Nambeesan S."/>
            <person name="Nguyen T."/>
            <person name="Pegot-Espagnet P."/>
            <person name="Pouilly N."/>
            <person name="Raftis F."/>
            <person name="Sallet E."/>
            <person name="Schiex T."/>
            <person name="Thomas J."/>
            <person name="Vandecasteele C."/>
            <person name="Vares D."/>
            <person name="Vear F."/>
            <person name="Vautrin S."/>
            <person name="Crespi M."/>
            <person name="Mangin B."/>
            <person name="Burke J.M."/>
            <person name="Salse J."/>
            <person name="Munos S."/>
            <person name="Vincourt P."/>
            <person name="Rieseberg L.H."/>
            <person name="Langlade N.B."/>
        </authorList>
    </citation>
    <scope>NUCLEOTIDE SEQUENCE</scope>
    <source>
        <tissue evidence="2">Leaves</tissue>
    </source>
</reference>
<reference evidence="2" key="2">
    <citation type="submission" date="2020-06" db="EMBL/GenBank/DDBJ databases">
        <title>Helianthus annuus Genome sequencing and assembly Release 2.</title>
        <authorList>
            <person name="Gouzy J."/>
            <person name="Langlade N."/>
            <person name="Munos S."/>
        </authorList>
    </citation>
    <scope>NUCLEOTIDE SEQUENCE</scope>
    <source>
        <tissue evidence="2">Leaves</tissue>
    </source>
</reference>
<proteinExistence type="predicted"/>
<feature type="region of interest" description="Disordered" evidence="1">
    <location>
        <begin position="119"/>
        <end position="139"/>
    </location>
</feature>
<evidence type="ECO:0000256" key="1">
    <source>
        <dbReference type="SAM" id="MobiDB-lite"/>
    </source>
</evidence>
<dbReference type="Gramene" id="mRNA:HanXRQr2_Chr16g0735691">
    <property type="protein sequence ID" value="mRNA:HanXRQr2_Chr16g0735691"/>
    <property type="gene ID" value="HanXRQr2_Chr16g0735691"/>
</dbReference>
<accession>A0A9K3GZ79</accession>
<evidence type="ECO:0000313" key="2">
    <source>
        <dbReference type="EMBL" id="KAF5758979.1"/>
    </source>
</evidence>
<dbReference type="EMBL" id="MNCJ02000331">
    <property type="protein sequence ID" value="KAF5758979.1"/>
    <property type="molecule type" value="Genomic_DNA"/>
</dbReference>
<comment type="caution">
    <text evidence="2">The sequence shown here is derived from an EMBL/GenBank/DDBJ whole genome shotgun (WGS) entry which is preliminary data.</text>
</comment>
<organism evidence="2 3">
    <name type="scientific">Helianthus annuus</name>
    <name type="common">Common sunflower</name>
    <dbReference type="NCBI Taxonomy" id="4232"/>
    <lineage>
        <taxon>Eukaryota</taxon>
        <taxon>Viridiplantae</taxon>
        <taxon>Streptophyta</taxon>
        <taxon>Embryophyta</taxon>
        <taxon>Tracheophyta</taxon>
        <taxon>Spermatophyta</taxon>
        <taxon>Magnoliopsida</taxon>
        <taxon>eudicotyledons</taxon>
        <taxon>Gunneridae</taxon>
        <taxon>Pentapetalae</taxon>
        <taxon>asterids</taxon>
        <taxon>campanulids</taxon>
        <taxon>Asterales</taxon>
        <taxon>Asteraceae</taxon>
        <taxon>Asteroideae</taxon>
        <taxon>Heliantheae alliance</taxon>
        <taxon>Heliantheae</taxon>
        <taxon>Helianthus</taxon>
    </lineage>
</organism>